<protein>
    <submittedName>
        <fullName evidence="2">SnoaL-like domain-containing protein</fullName>
    </submittedName>
</protein>
<dbReference type="InterPro" id="IPR037401">
    <property type="entry name" value="SnoaL-like"/>
</dbReference>
<proteinExistence type="predicted"/>
<name>A0A1C3N2S3_9ACTN</name>
<evidence type="ECO:0000313" key="3">
    <source>
        <dbReference type="Proteomes" id="UP000199393"/>
    </source>
</evidence>
<evidence type="ECO:0000313" key="2">
    <source>
        <dbReference type="EMBL" id="SBV26861.1"/>
    </source>
</evidence>
<dbReference type="OrthoDB" id="1256785at2"/>
<evidence type="ECO:0000259" key="1">
    <source>
        <dbReference type="Pfam" id="PF12680"/>
    </source>
</evidence>
<reference evidence="3" key="1">
    <citation type="submission" date="2016-06" db="EMBL/GenBank/DDBJ databases">
        <authorList>
            <person name="Varghese N."/>
        </authorList>
    </citation>
    <scope>NUCLEOTIDE SEQUENCE [LARGE SCALE GENOMIC DNA]</scope>
    <source>
        <strain evidence="3">DSM 45344</strain>
    </source>
</reference>
<dbReference type="STRING" id="307121.GA0070620_2358"/>
<feature type="domain" description="SnoaL-like" evidence="1">
    <location>
        <begin position="26"/>
        <end position="113"/>
    </location>
</feature>
<dbReference type="RefSeq" id="WP_091589981.1">
    <property type="nucleotide sequence ID" value="NZ_JBHRWG010000003.1"/>
</dbReference>
<dbReference type="SUPFAM" id="SSF54427">
    <property type="entry name" value="NTF2-like"/>
    <property type="match status" value="1"/>
</dbReference>
<organism evidence="2 3">
    <name type="scientific">Micromonospora krabiensis</name>
    <dbReference type="NCBI Taxonomy" id="307121"/>
    <lineage>
        <taxon>Bacteria</taxon>
        <taxon>Bacillati</taxon>
        <taxon>Actinomycetota</taxon>
        <taxon>Actinomycetes</taxon>
        <taxon>Micromonosporales</taxon>
        <taxon>Micromonosporaceae</taxon>
        <taxon>Micromonospora</taxon>
    </lineage>
</organism>
<dbReference type="Gene3D" id="3.10.450.50">
    <property type="match status" value="1"/>
</dbReference>
<keyword evidence="3" id="KW-1185">Reference proteome</keyword>
<dbReference type="AlphaFoldDB" id="A0A1C3N2S3"/>
<dbReference type="Pfam" id="PF12680">
    <property type="entry name" value="SnoaL_2"/>
    <property type="match status" value="1"/>
</dbReference>
<dbReference type="InterPro" id="IPR032710">
    <property type="entry name" value="NTF2-like_dom_sf"/>
</dbReference>
<accession>A0A1C3N2S3</accession>
<sequence>MTPRTDLTGYLTRYPQEAGLGDEDPVTVLDRYHTPDYELVNDGVLLDRKRLLDHIRPARRRAAGLRVEVEQALVDGDQVAARYRLIAELHKGGAITTEIYMFGELAADGRLRRAIQATRVISSD</sequence>
<dbReference type="Proteomes" id="UP000199393">
    <property type="component" value="Chromosome I"/>
</dbReference>
<dbReference type="EMBL" id="LT598496">
    <property type="protein sequence ID" value="SBV26861.1"/>
    <property type="molecule type" value="Genomic_DNA"/>
</dbReference>
<gene>
    <name evidence="2" type="ORF">GA0070620_2358</name>
</gene>